<feature type="compositionally biased region" description="Basic and acidic residues" evidence="10">
    <location>
        <begin position="1197"/>
        <end position="1214"/>
    </location>
</feature>
<feature type="region of interest" description="Disordered" evidence="10">
    <location>
        <begin position="55"/>
        <end position="88"/>
    </location>
</feature>
<dbReference type="CDD" id="cd00207">
    <property type="entry name" value="fer2"/>
    <property type="match status" value="1"/>
</dbReference>
<dbReference type="RefSeq" id="XP_014183563.1">
    <property type="nucleotide sequence ID" value="XM_014328088.1"/>
</dbReference>
<evidence type="ECO:0000313" key="13">
    <source>
        <dbReference type="EMBL" id="EJT52240.1"/>
    </source>
</evidence>
<keyword evidence="3" id="KW-0813">Transport</keyword>
<feature type="transmembrane region" description="Helical" evidence="11">
    <location>
        <begin position="592"/>
        <end position="614"/>
    </location>
</feature>
<dbReference type="GO" id="GO:0005774">
    <property type="term" value="C:vacuolar membrane"/>
    <property type="evidence" value="ECO:0007669"/>
    <property type="project" value="TreeGrafter"/>
</dbReference>
<dbReference type="GeneID" id="25988962"/>
<feature type="region of interest" description="Disordered" evidence="10">
    <location>
        <begin position="682"/>
        <end position="704"/>
    </location>
</feature>
<evidence type="ECO:0000256" key="5">
    <source>
        <dbReference type="ARBA" id="ARBA00022714"/>
    </source>
</evidence>
<dbReference type="Proteomes" id="UP000002748">
    <property type="component" value="Unassembled WGS sequence"/>
</dbReference>
<evidence type="ECO:0000256" key="3">
    <source>
        <dbReference type="ARBA" id="ARBA00022448"/>
    </source>
</evidence>
<feature type="region of interest" description="Disordered" evidence="10">
    <location>
        <begin position="312"/>
        <end position="410"/>
    </location>
</feature>
<feature type="compositionally biased region" description="Basic and acidic residues" evidence="10">
    <location>
        <begin position="207"/>
        <end position="222"/>
    </location>
</feature>
<feature type="region of interest" description="Disordered" evidence="10">
    <location>
        <begin position="1197"/>
        <end position="1252"/>
    </location>
</feature>
<evidence type="ECO:0000256" key="1">
    <source>
        <dbReference type="ARBA" id="ARBA00004141"/>
    </source>
</evidence>
<dbReference type="GO" id="GO:0015179">
    <property type="term" value="F:L-amino acid transmembrane transporter activity"/>
    <property type="evidence" value="ECO:0007669"/>
    <property type="project" value="TreeGrafter"/>
</dbReference>
<feature type="compositionally biased region" description="Polar residues" evidence="10">
    <location>
        <begin position="897"/>
        <end position="920"/>
    </location>
</feature>
<feature type="compositionally biased region" description="Low complexity" evidence="10">
    <location>
        <begin position="1222"/>
        <end position="1240"/>
    </location>
</feature>
<dbReference type="HOGENOM" id="CLU_254501_0_0_1"/>
<dbReference type="InterPro" id="IPR001041">
    <property type="entry name" value="2Fe-2S_ferredoxin-type"/>
</dbReference>
<feature type="region of interest" description="Disordered" evidence="10">
    <location>
        <begin position="153"/>
        <end position="173"/>
    </location>
</feature>
<evidence type="ECO:0000256" key="8">
    <source>
        <dbReference type="ARBA" id="ARBA00023014"/>
    </source>
</evidence>
<feature type="region of interest" description="Disordered" evidence="10">
    <location>
        <begin position="191"/>
        <end position="229"/>
    </location>
</feature>
<keyword evidence="5" id="KW-0479">Metal-binding</keyword>
<feature type="transmembrane region" description="Helical" evidence="11">
    <location>
        <begin position="803"/>
        <end position="826"/>
    </location>
</feature>
<feature type="transmembrane region" description="Helical" evidence="11">
    <location>
        <begin position="559"/>
        <end position="580"/>
    </location>
</feature>
<dbReference type="GO" id="GO:0051537">
    <property type="term" value="F:2 iron, 2 sulfur cluster binding"/>
    <property type="evidence" value="ECO:0007669"/>
    <property type="project" value="UniProtKB-KW"/>
</dbReference>
<dbReference type="OrthoDB" id="10253744at2759"/>
<feature type="domain" description="2Fe-2S ferredoxin-type" evidence="12">
    <location>
        <begin position="1289"/>
        <end position="1398"/>
    </location>
</feature>
<comment type="similarity">
    <text evidence="2">Belongs to the amino acid/polyamine transporter 2 family.</text>
</comment>
<dbReference type="PANTHER" id="PTHR22950:SF692">
    <property type="entry name" value="TRANSMEMBRANE AMINO ACID TRANSPORTER FAMILY PROTEIN"/>
    <property type="match status" value="1"/>
</dbReference>
<feature type="compositionally biased region" description="Low complexity" evidence="10">
    <location>
        <begin position="392"/>
        <end position="404"/>
    </location>
</feature>
<feature type="transmembrane region" description="Helical" evidence="11">
    <location>
        <begin position="846"/>
        <end position="868"/>
    </location>
</feature>
<evidence type="ECO:0000256" key="11">
    <source>
        <dbReference type="SAM" id="Phobius"/>
    </source>
</evidence>
<evidence type="ECO:0000256" key="7">
    <source>
        <dbReference type="ARBA" id="ARBA00022989"/>
    </source>
</evidence>
<evidence type="ECO:0000256" key="10">
    <source>
        <dbReference type="SAM" id="MobiDB-lite"/>
    </source>
</evidence>
<comment type="caution">
    <text evidence="13">The sequence shown here is derived from an EMBL/GenBank/DDBJ whole genome shotgun (WGS) entry which is preliminary data.</text>
</comment>
<evidence type="ECO:0000259" key="12">
    <source>
        <dbReference type="PROSITE" id="PS51085"/>
    </source>
</evidence>
<keyword evidence="8" id="KW-0411">Iron-sulfur</keyword>
<feature type="transmembrane region" description="Helical" evidence="11">
    <location>
        <begin position="514"/>
        <end position="534"/>
    </location>
</feature>
<sequence>MVRTSVPIPANEAPRGQKKDGVVRSSLELVFSYSRSQQRFNGGLPSAPSFVDYQWSADDSDADTGTPGEYDTESAWSGDEHDDSATSEVFFPTDPVRQSQERSMGPAGGALALSTVTEREEEISPKSTPLATPLLPAKRGGIMSLFSTTPPVLSSSVGSNGSQTPRPPVRLLPDVEATSPQTYTGNRYHAQRGSLGLHPFPGPANANKDKDRTPPADNEIGRAPDLGRWGSTHAEGAEVIGVTGVSGAGSVNGPSVPPAEVSATATATDGRQISRQDQVVGEFFSSGTDICLHGRKHARIKVRLLPDVEATSPQTYTGNRYHAQRGSLGLHPFPGPANANKDKDRTPPADNAPLPAERPTESTPLLKAQPSPRRPSRSTPKRWVNGHLSPTVSSRRSSIAGRRGSVVRRRSKQLEHVGESSDGQTLLARMMFSDPLLTGYTDIGRKAFGPWAGAVVNGLFCLELFGLSVALVVLFGDSMEIVIPRLSSDTYKLIGFFLILPTVFMPLRMLSIPSVMSTLATVVLVGIVVFDGFWKTKAPGSILDPAPTRMGPEMYQLNWLGSIGLVLAGFGGHAVIPSVARDMKKPESCDRIFNIAFFIAAAISFISGAAGYLMIGDVVSDEITREMLDPYYGYPRALNMVAVWMIVVTPLTKFGLCSRPLNVAVEGFLNLAPAPAVVAQREAEHEAEREGRTSTEYARSERYSGEHLRSPLLRPRRHSITGAMESAISVFSTAGVSDYLGEDDSTIGERPKSPLPVAEPDGAAEGRKGIGRIACRIAITVTCVATAVLLPGFGQVLAFLGSFSAFLICIILPEGSSANGQLGFWLRLGPRMLKSPETAGDRAWRYFHYVVLFVSTILMGMGTVWSFIPTERPPVMPVSSVSSARVSATTLAHSARLSGTRSRCSLSPSRNLSTSPSRSRTPIAVPTNPGSENPPNFKPAVEYEPIDRGLPYRRALLLFSIPVPPTSWPSHAELMCPLFGSVQFALKSHKIGMNVVYDGVGTATDLKGVTSLPAELVFPDGRVYKWTNFSEATLDEASFLDATRYTAQQPGPWIAGMGVRATQRIMVCTHGARDCRCSERGTPLVHSLRTAIASNSNSNATADSKSDTAADAAELADLEIVEIAHVGGHKWAANALLYPSLDMFSNLSADDADKFLRFIQSGGEQEKGMWEHWRGRIGYNDLVQMQLGLRVDRIVAESESATESREKANERKEEEDGDSLDSTKSAPTSSGSTATTRSKGNSARLASDPLSDPLSFDTLDPLSGHSEFSGLDGLDTASTRLKYASSPTVPLTFTTFDNKPLSVSAPLGASLLEVARLNNLPGMEGTCGGNCECATCHLHFRPTWEEAPVQEPSEEEEDMLFTALEYRDGESRLGCQVRVTEELAEWNKDGGVLKLPQY</sequence>
<keyword evidence="9 11" id="KW-0472">Membrane</keyword>
<feature type="region of interest" description="Disordered" evidence="10">
    <location>
        <begin position="897"/>
        <end position="938"/>
    </location>
</feature>
<comment type="subcellular location">
    <subcellularLocation>
        <location evidence="1">Membrane</location>
        <topology evidence="1">Multi-pass membrane protein</topology>
    </subcellularLocation>
</comment>
<accession>J4UK61</accession>
<organism evidence="13 14">
    <name type="scientific">Trichosporon asahii var. asahii (strain ATCC 90039 / CBS 2479 / JCM 2466 / KCTC 7840 / NBRC 103889/ NCYC 2677 / UAMH 7654)</name>
    <name type="common">Yeast</name>
    <dbReference type="NCBI Taxonomy" id="1186058"/>
    <lineage>
        <taxon>Eukaryota</taxon>
        <taxon>Fungi</taxon>
        <taxon>Dikarya</taxon>
        <taxon>Basidiomycota</taxon>
        <taxon>Agaricomycotina</taxon>
        <taxon>Tremellomycetes</taxon>
        <taxon>Trichosporonales</taxon>
        <taxon>Trichosporonaceae</taxon>
        <taxon>Trichosporon</taxon>
    </lineage>
</organism>
<dbReference type="Gene3D" id="3.40.30.10">
    <property type="entry name" value="Glutaredoxin"/>
    <property type="match status" value="1"/>
</dbReference>
<dbReference type="Pfam" id="PF06999">
    <property type="entry name" value="Suc_Fer-like"/>
    <property type="match status" value="1"/>
</dbReference>
<keyword evidence="7 11" id="KW-1133">Transmembrane helix</keyword>
<name>J4UK61_TRIAS</name>
<evidence type="ECO:0000313" key="14">
    <source>
        <dbReference type="Proteomes" id="UP000002748"/>
    </source>
</evidence>
<keyword evidence="4 11" id="KW-0812">Transmembrane</keyword>
<dbReference type="PANTHER" id="PTHR22950">
    <property type="entry name" value="AMINO ACID TRANSPORTER"/>
    <property type="match status" value="1"/>
</dbReference>
<feature type="transmembrane region" description="Helical" evidence="11">
    <location>
        <begin position="634"/>
        <end position="652"/>
    </location>
</feature>
<keyword evidence="5" id="KW-0408">Iron</keyword>
<evidence type="ECO:0000256" key="6">
    <source>
        <dbReference type="ARBA" id="ARBA00022970"/>
    </source>
</evidence>
<dbReference type="VEuPathDB" id="FungiDB:A1Q1_05450"/>
<dbReference type="EMBL" id="ALBS01000030">
    <property type="protein sequence ID" value="EJT52240.1"/>
    <property type="molecule type" value="Genomic_DNA"/>
</dbReference>
<dbReference type="Pfam" id="PF01490">
    <property type="entry name" value="Aa_trans"/>
    <property type="match status" value="1"/>
</dbReference>
<feature type="region of interest" description="Disordered" evidence="10">
    <location>
        <begin position="742"/>
        <end position="763"/>
    </location>
</feature>
<dbReference type="Gene3D" id="3.10.20.30">
    <property type="match status" value="1"/>
</dbReference>
<dbReference type="InterPro" id="IPR009737">
    <property type="entry name" value="Aim32/Apd1-like"/>
</dbReference>
<feature type="transmembrane region" description="Helical" evidence="11">
    <location>
        <begin position="454"/>
        <end position="475"/>
    </location>
</feature>
<evidence type="ECO:0000256" key="9">
    <source>
        <dbReference type="ARBA" id="ARBA00023136"/>
    </source>
</evidence>
<keyword evidence="5" id="KW-0001">2Fe-2S</keyword>
<dbReference type="PROSITE" id="PS51085">
    <property type="entry name" value="2FE2S_FER_2"/>
    <property type="match status" value="1"/>
</dbReference>
<proteinExistence type="inferred from homology"/>
<feature type="transmembrane region" description="Helical" evidence="11">
    <location>
        <begin position="777"/>
        <end position="797"/>
    </location>
</feature>
<evidence type="ECO:0000256" key="4">
    <source>
        <dbReference type="ARBA" id="ARBA00022692"/>
    </source>
</evidence>
<dbReference type="InterPro" id="IPR013057">
    <property type="entry name" value="AA_transpt_TM"/>
</dbReference>
<dbReference type="CDD" id="cd03062">
    <property type="entry name" value="TRX_Fd_Sucrase"/>
    <property type="match status" value="1"/>
</dbReference>
<keyword evidence="6" id="KW-0029">Amino-acid transport</keyword>
<protein>
    <submittedName>
        <fullName evidence="13">Amino acid transporter</fullName>
    </submittedName>
</protein>
<dbReference type="KEGG" id="tasa:A1Q1_05450"/>
<feature type="region of interest" description="Disordered" evidence="10">
    <location>
        <begin position="1"/>
        <end position="21"/>
    </location>
</feature>
<dbReference type="InterPro" id="IPR012675">
    <property type="entry name" value="Beta-grasp_dom_sf"/>
</dbReference>
<reference evidence="13 14" key="1">
    <citation type="journal article" date="2012" name="Eukaryot. Cell">
        <title>Draft genome sequence of CBS 2479, the standard type strain of Trichosporon asahii.</title>
        <authorList>
            <person name="Yang R.Y."/>
            <person name="Li H.T."/>
            <person name="Zhu H."/>
            <person name="Zhou G.P."/>
            <person name="Wang M."/>
            <person name="Wang L."/>
        </authorList>
    </citation>
    <scope>NUCLEOTIDE SEQUENCE [LARGE SCALE GENOMIC DNA]</scope>
    <source>
        <strain evidence="14">ATCC 90039 / CBS 2479 / JCM 2466 / KCTC 7840 / NCYC 2677 / UAMH 7654</strain>
    </source>
</reference>
<dbReference type="InterPro" id="IPR036010">
    <property type="entry name" value="2Fe-2S_ferredoxin-like_sf"/>
</dbReference>
<feature type="compositionally biased region" description="Polar residues" evidence="10">
    <location>
        <begin position="153"/>
        <end position="164"/>
    </location>
</feature>
<evidence type="ECO:0000256" key="2">
    <source>
        <dbReference type="ARBA" id="ARBA00008066"/>
    </source>
</evidence>
<dbReference type="SUPFAM" id="SSF54292">
    <property type="entry name" value="2Fe-2S ferredoxin-like"/>
    <property type="match status" value="1"/>
</dbReference>
<gene>
    <name evidence="13" type="ORF">A1Q1_05450</name>
</gene>